<evidence type="ECO:0000256" key="3">
    <source>
        <dbReference type="ARBA" id="ARBA00022679"/>
    </source>
</evidence>
<gene>
    <name evidence="10" type="ORF">DQG23_15950</name>
</gene>
<keyword evidence="8" id="KW-1133">Transmembrane helix</keyword>
<dbReference type="GO" id="GO:0005524">
    <property type="term" value="F:ATP binding"/>
    <property type="evidence" value="ECO:0007669"/>
    <property type="project" value="UniProtKB-KW"/>
</dbReference>
<dbReference type="EMBL" id="QMFB01000008">
    <property type="protein sequence ID" value="RAV20454.1"/>
    <property type="molecule type" value="Genomic_DNA"/>
</dbReference>
<dbReference type="OrthoDB" id="9776552at2"/>
<dbReference type="GO" id="GO:0016020">
    <property type="term" value="C:membrane"/>
    <property type="evidence" value="ECO:0007669"/>
    <property type="project" value="InterPro"/>
</dbReference>
<dbReference type="InterPro" id="IPR004358">
    <property type="entry name" value="Sig_transdc_His_kin-like_C"/>
</dbReference>
<dbReference type="InterPro" id="IPR005467">
    <property type="entry name" value="His_kinase_dom"/>
</dbReference>
<feature type="transmembrane region" description="Helical" evidence="8">
    <location>
        <begin position="286"/>
        <end position="309"/>
    </location>
</feature>
<accession>A0A329MKZ0</accession>
<evidence type="ECO:0000256" key="8">
    <source>
        <dbReference type="SAM" id="Phobius"/>
    </source>
</evidence>
<keyword evidence="3" id="KW-0808">Transferase</keyword>
<dbReference type="InterPro" id="IPR010559">
    <property type="entry name" value="Sig_transdc_His_kin_internal"/>
</dbReference>
<evidence type="ECO:0000259" key="9">
    <source>
        <dbReference type="PROSITE" id="PS50109"/>
    </source>
</evidence>
<sequence>MDAGYARVFKRFFYKKPRSLKKSLTVVLLLSTVVPIVLMGIGSYYVIYSILDNKIANGVQSTLRQVRSNIEKTYANLNYVSQQLSSNDLQLYFQSEDTMERYMLSQTVFKTLDLVNFTNPDTGLFYYYTQPGNDIYFQNQSVLPNQGVEQLPELSYVKGVAFYGPHASLSGRSGYVFSLSRPINIPKRSNVYSYVETNNELYGRLLNSEQYGLKMFHLLADAKGKVVFSQDETVFPGGTVLPVDFGGREYTQANGYYMFREYSEEQGWFVYSLVDQQAFRAEMKSWLLISMMIAVVSLLFSGVLGWSIWKMVYKPLAKLNGEIHKVKASRSHEDVPNGRKIVLTRISEFDEVLLQFQDMRVRISMLLTELMQKEEDKRYLEVEKLVAQINPHFLYNTLNTVQWLAKSNGQEEIVNLIAVFTRLMRYNLGKEGGLVKLSNEIDALKDYVKLQQIRYNYEFTVDIHADPAALDVPVPRFLLQPLIENALYHGQSEAGSSIRLSITIVENGSILVQVQDNGPGISEEQIEKLFRQIPEREKVGMGIGLSYVNTMLRMHYGEEARLQVESRPHEGTTIRFLIPMRLKEA</sequence>
<dbReference type="PRINTS" id="PR00344">
    <property type="entry name" value="BCTRLSENSOR"/>
</dbReference>
<protein>
    <recommendedName>
        <fullName evidence="2">histidine kinase</fullName>
        <ecNumber evidence="2">2.7.13.3</ecNumber>
    </recommendedName>
</protein>
<dbReference type="Proteomes" id="UP000250369">
    <property type="component" value="Unassembled WGS sequence"/>
</dbReference>
<keyword evidence="11" id="KW-1185">Reference proteome</keyword>
<dbReference type="Pfam" id="PF06580">
    <property type="entry name" value="His_kinase"/>
    <property type="match status" value="1"/>
</dbReference>
<evidence type="ECO:0000313" key="11">
    <source>
        <dbReference type="Proteomes" id="UP000250369"/>
    </source>
</evidence>
<comment type="caution">
    <text evidence="10">The sequence shown here is derived from an EMBL/GenBank/DDBJ whole genome shotgun (WGS) entry which is preliminary data.</text>
</comment>
<dbReference type="InterPro" id="IPR036890">
    <property type="entry name" value="HATPase_C_sf"/>
</dbReference>
<feature type="transmembrane region" description="Helical" evidence="8">
    <location>
        <begin position="24"/>
        <end position="47"/>
    </location>
</feature>
<dbReference type="Gene3D" id="6.10.340.10">
    <property type="match status" value="1"/>
</dbReference>
<feature type="domain" description="Histidine kinase" evidence="9">
    <location>
        <begin position="478"/>
        <end position="582"/>
    </location>
</feature>
<dbReference type="PROSITE" id="PS50109">
    <property type="entry name" value="HIS_KIN"/>
    <property type="match status" value="1"/>
</dbReference>
<evidence type="ECO:0000256" key="4">
    <source>
        <dbReference type="ARBA" id="ARBA00022741"/>
    </source>
</evidence>
<dbReference type="Pfam" id="PF02518">
    <property type="entry name" value="HATPase_c"/>
    <property type="match status" value="1"/>
</dbReference>
<dbReference type="SUPFAM" id="SSF55874">
    <property type="entry name" value="ATPase domain of HSP90 chaperone/DNA topoisomerase II/histidine kinase"/>
    <property type="match status" value="1"/>
</dbReference>
<keyword evidence="5 10" id="KW-0418">Kinase</keyword>
<evidence type="ECO:0000256" key="7">
    <source>
        <dbReference type="ARBA" id="ARBA00023012"/>
    </source>
</evidence>
<evidence type="ECO:0000256" key="1">
    <source>
        <dbReference type="ARBA" id="ARBA00000085"/>
    </source>
</evidence>
<dbReference type="InterPro" id="IPR050640">
    <property type="entry name" value="Bact_2-comp_sensor_kinase"/>
</dbReference>
<comment type="catalytic activity">
    <reaction evidence="1">
        <text>ATP + protein L-histidine = ADP + protein N-phospho-L-histidine.</text>
        <dbReference type="EC" id="2.7.13.3"/>
    </reaction>
</comment>
<evidence type="ECO:0000256" key="6">
    <source>
        <dbReference type="ARBA" id="ARBA00022840"/>
    </source>
</evidence>
<keyword evidence="4" id="KW-0547">Nucleotide-binding</keyword>
<dbReference type="GO" id="GO:0000155">
    <property type="term" value="F:phosphorelay sensor kinase activity"/>
    <property type="evidence" value="ECO:0007669"/>
    <property type="project" value="InterPro"/>
</dbReference>
<proteinExistence type="predicted"/>
<dbReference type="SMART" id="SM00387">
    <property type="entry name" value="HATPase_c"/>
    <property type="match status" value="1"/>
</dbReference>
<organism evidence="10 11">
    <name type="scientific">Paenibacillus contaminans</name>
    <dbReference type="NCBI Taxonomy" id="450362"/>
    <lineage>
        <taxon>Bacteria</taxon>
        <taxon>Bacillati</taxon>
        <taxon>Bacillota</taxon>
        <taxon>Bacilli</taxon>
        <taxon>Bacillales</taxon>
        <taxon>Paenibacillaceae</taxon>
        <taxon>Paenibacillus</taxon>
    </lineage>
</organism>
<dbReference type="EC" id="2.7.13.3" evidence="2"/>
<keyword evidence="6" id="KW-0067">ATP-binding</keyword>
<evidence type="ECO:0000313" key="10">
    <source>
        <dbReference type="EMBL" id="RAV20454.1"/>
    </source>
</evidence>
<keyword evidence="8" id="KW-0472">Membrane</keyword>
<name>A0A329MKZ0_9BACL</name>
<keyword evidence="7" id="KW-0902">Two-component regulatory system</keyword>
<dbReference type="InterPro" id="IPR003594">
    <property type="entry name" value="HATPase_dom"/>
</dbReference>
<dbReference type="RefSeq" id="WP_113031851.1">
    <property type="nucleotide sequence ID" value="NZ_QMFB01000008.1"/>
</dbReference>
<evidence type="ECO:0000256" key="2">
    <source>
        <dbReference type="ARBA" id="ARBA00012438"/>
    </source>
</evidence>
<evidence type="ECO:0000256" key="5">
    <source>
        <dbReference type="ARBA" id="ARBA00022777"/>
    </source>
</evidence>
<dbReference type="PANTHER" id="PTHR34220:SF7">
    <property type="entry name" value="SENSOR HISTIDINE KINASE YPDA"/>
    <property type="match status" value="1"/>
</dbReference>
<dbReference type="AlphaFoldDB" id="A0A329MKZ0"/>
<dbReference type="PANTHER" id="PTHR34220">
    <property type="entry name" value="SENSOR HISTIDINE KINASE YPDA"/>
    <property type="match status" value="1"/>
</dbReference>
<keyword evidence="8" id="KW-0812">Transmembrane</keyword>
<dbReference type="Gene3D" id="3.30.565.10">
    <property type="entry name" value="Histidine kinase-like ATPase, C-terminal domain"/>
    <property type="match status" value="1"/>
</dbReference>
<reference evidence="10 11" key="1">
    <citation type="journal article" date="2009" name="Int. J. Syst. Evol. Microbiol.">
        <title>Paenibacillus contaminans sp. nov., isolated from a contaminated laboratory plate.</title>
        <authorList>
            <person name="Chou J.H."/>
            <person name="Lee J.H."/>
            <person name="Lin M.C."/>
            <person name="Chang P.S."/>
            <person name="Arun A.B."/>
            <person name="Young C.C."/>
            <person name="Chen W.M."/>
        </authorList>
    </citation>
    <scope>NUCLEOTIDE SEQUENCE [LARGE SCALE GENOMIC DNA]</scope>
    <source>
        <strain evidence="10 11">CKOBP-6</strain>
    </source>
</reference>